<dbReference type="AlphaFoldDB" id="A0A8J4YKX8"/>
<dbReference type="OrthoDB" id="5989105at2759"/>
<protein>
    <submittedName>
        <fullName evidence="1">Uncharacterized protein</fullName>
    </submittedName>
</protein>
<evidence type="ECO:0000313" key="2">
    <source>
        <dbReference type="Proteomes" id="UP000770661"/>
    </source>
</evidence>
<comment type="caution">
    <text evidence="1">The sequence shown here is derived from an EMBL/GenBank/DDBJ whole genome shotgun (WGS) entry which is preliminary data.</text>
</comment>
<organism evidence="1 2">
    <name type="scientific">Chionoecetes opilio</name>
    <name type="common">Atlantic snow crab</name>
    <name type="synonym">Cancer opilio</name>
    <dbReference type="NCBI Taxonomy" id="41210"/>
    <lineage>
        <taxon>Eukaryota</taxon>
        <taxon>Metazoa</taxon>
        <taxon>Ecdysozoa</taxon>
        <taxon>Arthropoda</taxon>
        <taxon>Crustacea</taxon>
        <taxon>Multicrustacea</taxon>
        <taxon>Malacostraca</taxon>
        <taxon>Eumalacostraca</taxon>
        <taxon>Eucarida</taxon>
        <taxon>Decapoda</taxon>
        <taxon>Pleocyemata</taxon>
        <taxon>Brachyura</taxon>
        <taxon>Eubrachyura</taxon>
        <taxon>Majoidea</taxon>
        <taxon>Majidae</taxon>
        <taxon>Chionoecetes</taxon>
    </lineage>
</organism>
<gene>
    <name evidence="1" type="ORF">GWK47_028716</name>
</gene>
<dbReference type="EMBL" id="JACEEZ010000380">
    <property type="protein sequence ID" value="KAG0730208.1"/>
    <property type="molecule type" value="Genomic_DNA"/>
</dbReference>
<accession>A0A8J4YKX8</accession>
<keyword evidence="2" id="KW-1185">Reference proteome</keyword>
<evidence type="ECO:0000313" key="1">
    <source>
        <dbReference type="EMBL" id="KAG0730208.1"/>
    </source>
</evidence>
<name>A0A8J4YKX8_CHIOP</name>
<reference evidence="1" key="1">
    <citation type="submission" date="2020-07" db="EMBL/GenBank/DDBJ databases">
        <title>The High-quality genome of the commercially important snow crab, Chionoecetes opilio.</title>
        <authorList>
            <person name="Jeong J.-H."/>
            <person name="Ryu S."/>
        </authorList>
    </citation>
    <scope>NUCLEOTIDE SEQUENCE</scope>
    <source>
        <strain evidence="1">MADBK_172401_WGS</strain>
        <tissue evidence="1">Digestive gland</tissue>
    </source>
</reference>
<sequence length="399" mass="43995">MSDEKARPVHKLLEAVHARYHKAESKERYTEIVKNNRKIVSLEDIHGMIVSDYVTGAMDTAVACLSDEESRPHTVTDFTRMRDVLISVFLVTSIRRMMEFSEFRLIEFKVRKAHTRSNEVDPYKFTVQIARHKTAEKGQAMVVMTPLQEQALTAYIKFYRPLVATCAEPAILVVETLTSLREESQCLTEPVETLKTREVTEDTVDDPATVSGKVSAEAIPLEAVANEEAAKPADSATDIDSDSVSIASMATKLSVESIVGVSAVSMDVSSDATSRGTGGLDTADRFKKPSVLSGRFMHDVWLALHGWSLKSPVMPSHELPVSLRPPLVKSRRGEGYARLGIHPQDSRSAFGRESVYHTVWVNGPMCRVVRYRGAGFSLVATLATISDRVVSSGPSVERA</sequence>
<dbReference type="Proteomes" id="UP000770661">
    <property type="component" value="Unassembled WGS sequence"/>
</dbReference>
<proteinExistence type="predicted"/>